<dbReference type="InterPro" id="IPR018833">
    <property type="entry name" value="Rv2993c-like_N"/>
</dbReference>
<keyword evidence="3" id="KW-0479">Metal-binding</keyword>
<evidence type="ECO:0000256" key="4">
    <source>
        <dbReference type="ARBA" id="ARBA00022801"/>
    </source>
</evidence>
<evidence type="ECO:0000313" key="7">
    <source>
        <dbReference type="EMBL" id="RDI22829.1"/>
    </source>
</evidence>
<dbReference type="RefSeq" id="WP_114803765.1">
    <property type="nucleotide sequence ID" value="NZ_QQAV01000007.1"/>
</dbReference>
<dbReference type="GO" id="GO:0016787">
    <property type="term" value="F:hydrolase activity"/>
    <property type="evidence" value="ECO:0007669"/>
    <property type="project" value="UniProtKB-KW"/>
</dbReference>
<accession>A0A370FD01</accession>
<comment type="similarity">
    <text evidence="2">Belongs to the FAH family.</text>
</comment>
<evidence type="ECO:0000256" key="1">
    <source>
        <dbReference type="ARBA" id="ARBA00001946"/>
    </source>
</evidence>
<feature type="domain" description="Fumarylacetoacetase-like C-terminal" evidence="5">
    <location>
        <begin position="59"/>
        <end position="256"/>
    </location>
</feature>
<dbReference type="InterPro" id="IPR011234">
    <property type="entry name" value="Fumarylacetoacetase-like_C"/>
</dbReference>
<keyword evidence="4" id="KW-0378">Hydrolase</keyword>
<dbReference type="GO" id="GO:0046872">
    <property type="term" value="F:metal ion binding"/>
    <property type="evidence" value="ECO:0007669"/>
    <property type="project" value="UniProtKB-KW"/>
</dbReference>
<dbReference type="Gene3D" id="3.90.850.10">
    <property type="entry name" value="Fumarylacetoacetase-like, C-terminal domain"/>
    <property type="match status" value="1"/>
</dbReference>
<dbReference type="OrthoDB" id="8582489at2"/>
<gene>
    <name evidence="7" type="ORF">DFR41_107232</name>
</gene>
<evidence type="ECO:0000259" key="6">
    <source>
        <dbReference type="Pfam" id="PF10370"/>
    </source>
</evidence>
<sequence>MKIYHFLHEGRARFGVLEEQGVVRAMRGSPFDGDMTLDEERWPLAGLQLLAPTVARPRIFGVGFNYRSHILETGRPLPDIPPLFMKPDTSLLAPGGAIVYPRGSTVVHYEAELVAVIGRRARHVRQEDALAHVLGYTCGNDVSERTIQRQEMAMGLMTLGKAFDTFAPIGPCIETAVDPAALRLRARLNGKVVQEGNTADLLFGVDALVAYLSRAVTLLPGDLIMTGTPGGVGPLRPGDAVEIEIDGIGTLANTVVEEDA</sequence>
<dbReference type="EMBL" id="QQAV01000007">
    <property type="protein sequence ID" value="RDI22829.1"/>
    <property type="molecule type" value="Genomic_DNA"/>
</dbReference>
<dbReference type="Pfam" id="PF01557">
    <property type="entry name" value="FAA_hydrolase"/>
    <property type="match status" value="1"/>
</dbReference>
<dbReference type="Pfam" id="PF10370">
    <property type="entry name" value="Rv2993c-like_N"/>
    <property type="match status" value="1"/>
</dbReference>
<feature type="domain" description="Rv2993c-like N-terminal" evidence="6">
    <location>
        <begin position="1"/>
        <end position="52"/>
    </location>
</feature>
<dbReference type="InterPro" id="IPR036663">
    <property type="entry name" value="Fumarylacetoacetase_C_sf"/>
</dbReference>
<evidence type="ECO:0000256" key="3">
    <source>
        <dbReference type="ARBA" id="ARBA00022723"/>
    </source>
</evidence>
<evidence type="ECO:0000256" key="2">
    <source>
        <dbReference type="ARBA" id="ARBA00010211"/>
    </source>
</evidence>
<keyword evidence="8" id="KW-1185">Reference proteome</keyword>
<organism evidence="7 8">
    <name type="scientific">Pseudacidovorax intermedius</name>
    <dbReference type="NCBI Taxonomy" id="433924"/>
    <lineage>
        <taxon>Bacteria</taxon>
        <taxon>Pseudomonadati</taxon>
        <taxon>Pseudomonadota</taxon>
        <taxon>Betaproteobacteria</taxon>
        <taxon>Burkholderiales</taxon>
        <taxon>Comamonadaceae</taxon>
        <taxon>Pseudacidovorax</taxon>
    </lineage>
</organism>
<dbReference type="GO" id="GO:0019752">
    <property type="term" value="P:carboxylic acid metabolic process"/>
    <property type="evidence" value="ECO:0007669"/>
    <property type="project" value="UniProtKB-ARBA"/>
</dbReference>
<comment type="cofactor">
    <cofactor evidence="1">
        <name>Mg(2+)</name>
        <dbReference type="ChEBI" id="CHEBI:18420"/>
    </cofactor>
</comment>
<dbReference type="FunFam" id="3.90.850.10:FF:000002">
    <property type="entry name" value="2-hydroxyhepta-2,4-diene-1,7-dioate isomerase"/>
    <property type="match status" value="1"/>
</dbReference>
<dbReference type="GO" id="GO:0016853">
    <property type="term" value="F:isomerase activity"/>
    <property type="evidence" value="ECO:0007669"/>
    <property type="project" value="UniProtKB-ARBA"/>
</dbReference>
<evidence type="ECO:0000313" key="8">
    <source>
        <dbReference type="Proteomes" id="UP000255265"/>
    </source>
</evidence>
<name>A0A370FD01_9BURK</name>
<reference evidence="7 8" key="1">
    <citation type="submission" date="2018-07" db="EMBL/GenBank/DDBJ databases">
        <title>Genomic Encyclopedia of Type Strains, Phase IV (KMG-IV): sequencing the most valuable type-strain genomes for metagenomic binning, comparative biology and taxonomic classification.</title>
        <authorList>
            <person name="Goeker M."/>
        </authorList>
    </citation>
    <scope>NUCLEOTIDE SEQUENCE [LARGE SCALE GENOMIC DNA]</scope>
    <source>
        <strain evidence="7 8">DSM 21352</strain>
    </source>
</reference>
<dbReference type="PANTHER" id="PTHR11820">
    <property type="entry name" value="ACYLPYRUVASE"/>
    <property type="match status" value="1"/>
</dbReference>
<comment type="caution">
    <text evidence="7">The sequence shown here is derived from an EMBL/GenBank/DDBJ whole genome shotgun (WGS) entry which is preliminary data.</text>
</comment>
<dbReference type="PANTHER" id="PTHR11820:SF112">
    <property type="entry name" value="FUMARYLACETOACETATE HYDROLASE FAMILY PROTEIN (AFU_ORTHOLOGUE AFUA_1G02370)-RELATED"/>
    <property type="match status" value="1"/>
</dbReference>
<dbReference type="AlphaFoldDB" id="A0A370FD01"/>
<evidence type="ECO:0000259" key="5">
    <source>
        <dbReference type="Pfam" id="PF01557"/>
    </source>
</evidence>
<dbReference type="Proteomes" id="UP000255265">
    <property type="component" value="Unassembled WGS sequence"/>
</dbReference>
<dbReference type="SUPFAM" id="SSF56529">
    <property type="entry name" value="FAH"/>
    <property type="match status" value="1"/>
</dbReference>
<proteinExistence type="inferred from homology"/>
<protein>
    <submittedName>
        <fullName evidence="7">2-keto-4-pentenoate hydratase/2-oxohepta-3-ene-1,7-dioic acid hydratase in catechol pathway</fullName>
    </submittedName>
</protein>
<dbReference type="Gene3D" id="2.30.30.370">
    <property type="entry name" value="FAH"/>
    <property type="match status" value="1"/>
</dbReference>